<evidence type="ECO:0000256" key="2">
    <source>
        <dbReference type="ARBA" id="ARBA00023004"/>
    </source>
</evidence>
<proteinExistence type="predicted"/>
<dbReference type="PANTHER" id="PTHR47435">
    <property type="entry name" value="KELCH REPEAT PROTEIN (AFU_ORTHOLOGUE AFUA_5G12780)"/>
    <property type="match status" value="1"/>
</dbReference>
<dbReference type="OrthoDB" id="10250130at2759"/>
<dbReference type="EMBL" id="JWZT01001836">
    <property type="protein sequence ID" value="KII71144.1"/>
    <property type="molecule type" value="Genomic_DNA"/>
</dbReference>
<keyword evidence="4" id="KW-1185">Reference proteome</keyword>
<dbReference type="AlphaFoldDB" id="A0A0C2J048"/>
<dbReference type="SUPFAM" id="SSF117281">
    <property type="entry name" value="Kelch motif"/>
    <property type="match status" value="1"/>
</dbReference>
<evidence type="ECO:0000313" key="4">
    <source>
        <dbReference type="Proteomes" id="UP000031668"/>
    </source>
</evidence>
<keyword evidence="2" id="KW-0408">Iron</keyword>
<name>A0A0C2J048_THEKT</name>
<organism evidence="3 4">
    <name type="scientific">Thelohanellus kitauei</name>
    <name type="common">Myxosporean</name>
    <dbReference type="NCBI Taxonomy" id="669202"/>
    <lineage>
        <taxon>Eukaryota</taxon>
        <taxon>Metazoa</taxon>
        <taxon>Cnidaria</taxon>
        <taxon>Myxozoa</taxon>
        <taxon>Myxosporea</taxon>
        <taxon>Bivalvulida</taxon>
        <taxon>Platysporina</taxon>
        <taxon>Myxobolidae</taxon>
        <taxon>Thelohanellus</taxon>
    </lineage>
</organism>
<comment type="caution">
    <text evidence="3">The sequence shown here is derived from an EMBL/GenBank/DDBJ whole genome shotgun (WGS) entry which is preliminary data.</text>
</comment>
<sequence length="184" mass="21018">MDQGNEQIGPKNRAFHCMTSIREFLIIYGGYENKTGTECNELLSYNTISGVWKRYQTPIEIKDRCVSSSICTVGNFVYIFGGKCSSFRNRLTNCLVSFDITSGIWETLFPHTDDYDQNTPPPMWGNLLCSHNSCLYVLKGIHELGKLDTLYKFCLKTSKWSLVQQNGPKPFFVVGIYGTFFKNQ</sequence>
<gene>
    <name evidence="3" type="ORF">RF11_09163</name>
</gene>
<protein>
    <submittedName>
        <fullName evidence="3">Nitrile-specifier protein 5</fullName>
    </submittedName>
</protein>
<dbReference type="InterPro" id="IPR015915">
    <property type="entry name" value="Kelch-typ_b-propeller"/>
</dbReference>
<dbReference type="Gene3D" id="2.120.10.80">
    <property type="entry name" value="Kelch-type beta propeller"/>
    <property type="match status" value="1"/>
</dbReference>
<dbReference type="Proteomes" id="UP000031668">
    <property type="component" value="Unassembled WGS sequence"/>
</dbReference>
<reference evidence="3 4" key="1">
    <citation type="journal article" date="2014" name="Genome Biol. Evol.">
        <title>The genome of the myxosporean Thelohanellus kitauei shows adaptations to nutrient acquisition within its fish host.</title>
        <authorList>
            <person name="Yang Y."/>
            <person name="Xiong J."/>
            <person name="Zhou Z."/>
            <person name="Huo F."/>
            <person name="Miao W."/>
            <person name="Ran C."/>
            <person name="Liu Y."/>
            <person name="Zhang J."/>
            <person name="Feng J."/>
            <person name="Wang M."/>
            <person name="Wang M."/>
            <person name="Wang L."/>
            <person name="Yao B."/>
        </authorList>
    </citation>
    <scope>NUCLEOTIDE SEQUENCE [LARGE SCALE GENOMIC DNA]</scope>
    <source>
        <strain evidence="3">Wuqing</strain>
    </source>
</reference>
<dbReference type="PANTHER" id="PTHR47435:SF4">
    <property type="entry name" value="KELCH REPEAT PROTEIN (AFU_ORTHOLOGUE AFUA_5G12780)"/>
    <property type="match status" value="1"/>
</dbReference>
<evidence type="ECO:0000313" key="3">
    <source>
        <dbReference type="EMBL" id="KII71144.1"/>
    </source>
</evidence>
<accession>A0A0C2J048</accession>
<evidence type="ECO:0000256" key="1">
    <source>
        <dbReference type="ARBA" id="ARBA00022737"/>
    </source>
</evidence>
<dbReference type="GO" id="GO:0019760">
    <property type="term" value="P:glucosinolate metabolic process"/>
    <property type="evidence" value="ECO:0007669"/>
    <property type="project" value="UniProtKB-ARBA"/>
</dbReference>
<dbReference type="Pfam" id="PF24681">
    <property type="entry name" value="Kelch_KLHDC2_KLHL20_DRC7"/>
    <property type="match status" value="1"/>
</dbReference>
<keyword evidence="1" id="KW-0677">Repeat</keyword>